<dbReference type="PANTHER" id="PTHR22945:SF95">
    <property type="entry name" value="SERPENTINE RECEPTOR, CLASS D (DELTA)"/>
    <property type="match status" value="1"/>
</dbReference>
<dbReference type="RefSeq" id="XP_053582781.1">
    <property type="nucleotide sequence ID" value="XM_053733868.1"/>
</dbReference>
<keyword evidence="3 6" id="KW-0812">Transmembrane</keyword>
<keyword evidence="4 6" id="KW-1133">Transmembrane helix</keyword>
<reference evidence="7 8" key="1">
    <citation type="submission" date="2019-12" db="EMBL/GenBank/DDBJ databases">
        <title>Chromosome-level assembly of the Caenorhabditis remanei genome.</title>
        <authorList>
            <person name="Teterina A.A."/>
            <person name="Willis J.H."/>
            <person name="Phillips P.C."/>
        </authorList>
    </citation>
    <scope>NUCLEOTIDE SEQUENCE [LARGE SCALE GENOMIC DNA]</scope>
    <source>
        <strain evidence="7 8">PX506</strain>
        <tissue evidence="7">Whole organism</tissue>
    </source>
</reference>
<feature type="transmembrane region" description="Helical" evidence="6">
    <location>
        <begin position="128"/>
        <end position="148"/>
    </location>
</feature>
<evidence type="ECO:0000256" key="1">
    <source>
        <dbReference type="ARBA" id="ARBA00004141"/>
    </source>
</evidence>
<gene>
    <name evidence="7" type="ORF">GCK72_020892</name>
</gene>
<dbReference type="Proteomes" id="UP000483820">
    <property type="component" value="Chromosome V"/>
</dbReference>
<protein>
    <submittedName>
        <fullName evidence="7">Uncharacterized protein</fullName>
    </submittedName>
</protein>
<dbReference type="Pfam" id="PF10317">
    <property type="entry name" value="7TM_GPCR_Srd"/>
    <property type="match status" value="1"/>
</dbReference>
<feature type="transmembrane region" description="Helical" evidence="6">
    <location>
        <begin position="12"/>
        <end position="31"/>
    </location>
</feature>
<feature type="transmembrane region" description="Helical" evidence="6">
    <location>
        <begin position="180"/>
        <end position="206"/>
    </location>
</feature>
<accession>A0A6A5GIH1</accession>
<keyword evidence="5 6" id="KW-0472">Membrane</keyword>
<dbReference type="CTD" id="9807997"/>
<evidence type="ECO:0000256" key="3">
    <source>
        <dbReference type="ARBA" id="ARBA00022692"/>
    </source>
</evidence>
<evidence type="ECO:0000313" key="8">
    <source>
        <dbReference type="Proteomes" id="UP000483820"/>
    </source>
</evidence>
<comment type="caution">
    <text evidence="7">The sequence shown here is derived from an EMBL/GenBank/DDBJ whole genome shotgun (WGS) entry which is preliminary data.</text>
</comment>
<comment type="similarity">
    <text evidence="2">Belongs to the nematode receptor-like protein srd family.</text>
</comment>
<dbReference type="KEGG" id="crq:GCK72_020892"/>
<evidence type="ECO:0000256" key="2">
    <source>
        <dbReference type="ARBA" id="ARBA00009166"/>
    </source>
</evidence>
<dbReference type="SUPFAM" id="SSF81321">
    <property type="entry name" value="Family A G protein-coupled receptor-like"/>
    <property type="match status" value="1"/>
</dbReference>
<dbReference type="GO" id="GO:0016020">
    <property type="term" value="C:membrane"/>
    <property type="evidence" value="ECO:0007669"/>
    <property type="project" value="UniProtKB-SubCell"/>
</dbReference>
<feature type="transmembrane region" description="Helical" evidence="6">
    <location>
        <begin position="43"/>
        <end position="63"/>
    </location>
</feature>
<comment type="subcellular location">
    <subcellularLocation>
        <location evidence="1">Membrane</location>
        <topology evidence="1">Multi-pass membrane protein</topology>
    </subcellularLocation>
</comment>
<evidence type="ECO:0000313" key="7">
    <source>
        <dbReference type="EMBL" id="KAF1754332.1"/>
    </source>
</evidence>
<dbReference type="InterPro" id="IPR050920">
    <property type="entry name" value="Nematode_rcpt-like_delta"/>
</dbReference>
<dbReference type="PANTHER" id="PTHR22945">
    <property type="entry name" value="SERPENTINE RECEPTOR, CLASS D DELTA"/>
    <property type="match status" value="1"/>
</dbReference>
<sequence length="325" mass="36659">MLLDTIFTVYYAFYFIFSLSAQLFVLFLIVFHSPSNLKDMKKLMMATSLSQILMCSSAFLTQVRIVPIESSIALLSFGPCSILGPQACLTTYNLLNTSGCLVVASLLHMMYYRRRLLSAVTRLSTGKFLFNCVIVYFCGAVVLIFSFLGPTNFSFIRALVVTYYPTINLDSYTLSGFSNVKHFFCSTATGIIAAHAYIPPFVAMAWRHKIVREINSQRMALSSRTQLQTRNFVQCLTWQTCLPLFFYVTPYTFYIVQQVSGYGFVATEYLIFPLNTFSAVLDPICMLYFIKPYQRAAKLIVSELIGLNAIPNSTVATINSQTSQM</sequence>
<dbReference type="AlphaFoldDB" id="A0A6A5GIH1"/>
<evidence type="ECO:0000256" key="4">
    <source>
        <dbReference type="ARBA" id="ARBA00022989"/>
    </source>
</evidence>
<dbReference type="GeneID" id="9807997"/>
<evidence type="ECO:0000256" key="6">
    <source>
        <dbReference type="SAM" id="Phobius"/>
    </source>
</evidence>
<dbReference type="EMBL" id="WUAV01000005">
    <property type="protein sequence ID" value="KAF1754332.1"/>
    <property type="molecule type" value="Genomic_DNA"/>
</dbReference>
<proteinExistence type="inferred from homology"/>
<feature type="transmembrane region" description="Helical" evidence="6">
    <location>
        <begin position="269"/>
        <end position="290"/>
    </location>
</feature>
<name>A0A6A5GIH1_CAERE</name>
<feature type="transmembrane region" description="Helical" evidence="6">
    <location>
        <begin position="227"/>
        <end position="249"/>
    </location>
</feature>
<dbReference type="InterPro" id="IPR019421">
    <property type="entry name" value="7TM_GPCR_serpentine_rcpt_Srd"/>
</dbReference>
<feature type="transmembrane region" description="Helical" evidence="6">
    <location>
        <begin position="83"/>
        <end position="107"/>
    </location>
</feature>
<evidence type="ECO:0000256" key="5">
    <source>
        <dbReference type="ARBA" id="ARBA00023136"/>
    </source>
</evidence>
<organism evidence="7 8">
    <name type="scientific">Caenorhabditis remanei</name>
    <name type="common">Caenorhabditis vulgaris</name>
    <dbReference type="NCBI Taxonomy" id="31234"/>
    <lineage>
        <taxon>Eukaryota</taxon>
        <taxon>Metazoa</taxon>
        <taxon>Ecdysozoa</taxon>
        <taxon>Nematoda</taxon>
        <taxon>Chromadorea</taxon>
        <taxon>Rhabditida</taxon>
        <taxon>Rhabditina</taxon>
        <taxon>Rhabditomorpha</taxon>
        <taxon>Rhabditoidea</taxon>
        <taxon>Rhabditidae</taxon>
        <taxon>Peloderinae</taxon>
        <taxon>Caenorhabditis</taxon>
    </lineage>
</organism>